<reference evidence="1" key="1">
    <citation type="journal article" date="2021" name="Proc. Natl. Acad. Sci. U.S.A.">
        <title>A Catalog of Tens of Thousands of Viruses from Human Metagenomes Reveals Hidden Associations with Chronic Diseases.</title>
        <authorList>
            <person name="Tisza M.J."/>
            <person name="Buck C.B."/>
        </authorList>
    </citation>
    <scope>NUCLEOTIDE SEQUENCE</scope>
    <source>
        <strain evidence="1">Ct8eQ1</strain>
    </source>
</reference>
<dbReference type="Pfam" id="PF11753">
    <property type="entry name" value="DUF3310"/>
    <property type="match status" value="1"/>
</dbReference>
<keyword evidence="1" id="KW-0418">Kinase</keyword>
<protein>
    <submittedName>
        <fullName evidence="1">Nucelotide kinase</fullName>
    </submittedName>
</protein>
<dbReference type="GO" id="GO:0016301">
    <property type="term" value="F:kinase activity"/>
    <property type="evidence" value="ECO:0007669"/>
    <property type="project" value="UniProtKB-KW"/>
</dbReference>
<accession>A0A8S5N0R8</accession>
<keyword evidence="1" id="KW-0808">Transferase</keyword>
<evidence type="ECO:0000313" key="1">
    <source>
        <dbReference type="EMBL" id="DAD87723.1"/>
    </source>
</evidence>
<dbReference type="InterPro" id="IPR021739">
    <property type="entry name" value="SaV-like"/>
</dbReference>
<organism evidence="1">
    <name type="scientific">Siphoviridae sp. ct8eQ1</name>
    <dbReference type="NCBI Taxonomy" id="2826171"/>
    <lineage>
        <taxon>Viruses</taxon>
        <taxon>Duplodnaviria</taxon>
        <taxon>Heunggongvirae</taxon>
        <taxon>Uroviricota</taxon>
        <taxon>Caudoviricetes</taxon>
    </lineage>
</organism>
<name>A0A8S5N0R8_9CAUD</name>
<proteinExistence type="predicted"/>
<dbReference type="EMBL" id="BK015025">
    <property type="protein sequence ID" value="DAD87723.1"/>
    <property type="molecule type" value="Genomic_DNA"/>
</dbReference>
<sequence length="135" mass="15395">MTKDNINPNHYKIGNFETIDLIQDVVKDFGSVCQANILKYGIRANKKHDEPQDDIKKIIRYCEFWLNDLDGLKASEKRSEEIAVFDKLNDLLTDQEKDVINDKNIKCIVLGGAEVPEDIVKDVINRLGALVYGED</sequence>